<dbReference type="EMBL" id="ACEC01000104">
    <property type="protein sequence ID" value="EEG29381.1"/>
    <property type="molecule type" value="Genomic_DNA"/>
</dbReference>
<dbReference type="Gene3D" id="1.20.1270.90">
    <property type="entry name" value="AF1782-like"/>
    <property type="match status" value="2"/>
</dbReference>
<feature type="signal peptide" evidence="3">
    <location>
        <begin position="1"/>
        <end position="40"/>
    </location>
</feature>
<dbReference type="Gene3D" id="2.60.120.260">
    <property type="entry name" value="Galactose-binding domain-like"/>
    <property type="match status" value="1"/>
</dbReference>
<dbReference type="HOGENOM" id="CLU_003772_0_1_9"/>
<accession>C0EGN8</accession>
<dbReference type="PANTHER" id="PTHR36848:SF2">
    <property type="entry name" value="SECRETED PROTEIN"/>
    <property type="match status" value="1"/>
</dbReference>
<feature type="compositionally biased region" description="Polar residues" evidence="1">
    <location>
        <begin position="1283"/>
        <end position="1293"/>
    </location>
</feature>
<keyword evidence="2" id="KW-1133">Transmembrane helix</keyword>
<feature type="region of interest" description="Disordered" evidence="1">
    <location>
        <begin position="1260"/>
        <end position="1295"/>
    </location>
</feature>
<keyword evidence="5" id="KW-1185">Reference proteome</keyword>
<dbReference type="SUPFAM" id="SSF49785">
    <property type="entry name" value="Galactose-binding domain-like"/>
    <property type="match status" value="1"/>
</dbReference>
<evidence type="ECO:0000256" key="2">
    <source>
        <dbReference type="SAM" id="Phobius"/>
    </source>
</evidence>
<reference evidence="4 5" key="1">
    <citation type="submission" date="2009-01" db="EMBL/GenBank/DDBJ databases">
        <authorList>
            <person name="Fulton L."/>
            <person name="Clifton S."/>
            <person name="Fulton B."/>
            <person name="Xu J."/>
            <person name="Minx P."/>
            <person name="Pepin K.H."/>
            <person name="Johnson M."/>
            <person name="Bhonagiri V."/>
            <person name="Nash W.E."/>
            <person name="Mardis E.R."/>
            <person name="Wilson R.K."/>
        </authorList>
    </citation>
    <scope>NUCLEOTIDE SEQUENCE [LARGE SCALE GENOMIC DNA]</scope>
    <source>
        <strain evidence="4 5">DSM 5476</strain>
    </source>
</reference>
<dbReference type="InterPro" id="IPR008979">
    <property type="entry name" value="Galactose-bd-like_sf"/>
</dbReference>
<name>C0EGN8_9FIRM</name>
<dbReference type="eggNOG" id="COG1196">
    <property type="taxonomic scope" value="Bacteria"/>
</dbReference>
<sequence>MKRKFKNGGNNMRKKTRIGALLLALTLSANLFAGSLSVSAAPDAADTSHSRGFAAELSDKYSSPGIEYRTEARWWMAEGAHTDETLEEEIQGLYDAGFRGIELCQLNVSGLDASVYGYGSEQWDHDFHLVLNKALDLGMTVGLTSGTNWSTANVPGLDPDSQAANQAVFQATETVTAGQSRSGKVPTESITTNSFGGTNKVTLREKNEFIGAYAYRRVGTETNPIVIDKDSIVDLSDFVSKNAKGEFFLDWTAPTDGDYYVVYYWQVGTAQSSEPAVEKSYCINYFDSRGFEALKAYWEEHVLCDPELNAKIREGDVQLFMDSLEYTAGTGFVNWTEDFAEEFEARKGYDIRPYLFLAIGLPAPKRVSPQADVYGTYNLEDAELGQRILNDLNDVQTELYMENLMEPFREWLHSYGITLRAQISYGKYLENSEPIQSVDYPEAETLNQENQIEMYRTWSGGAKLQNKVLSSETSALGGTSYAYDYQMHLQEAYTLYAAGFSRINWHIWTSQWAPESVQVDWPGFRSNASFNVLSLRYPSYSEYDEFNDHLGRAQQLLREGKSRSDVGMVYMKYGMPILAPSQFAKNDENNWLLRHDFMPGYIQTTELQDNGYTYDYFSPDFLDAEGVYYDAESGTLEMAGYKALVLWQNWLTLDGAQKILEYAKQGLKVVIVDGAAVQTPYNDGSDQALAEVISELKTLDCVAAAASDDDIVEALQSLEVTPYAGMQENHQLLTQVRQDEDGNEYLYAYNYCNGEFCEEDHGENIKTEITMDGRFIPYFIDAWSGEVTEVAEYRWENDKTIFTIDLNYGDIALYAFKKTDAEKLHITNTNAEKAVVTADGILARTTESGSYYATTSDGRTMHFSTEVPASYDITGWDLIVEKWSKGEEIFRTETLGGVTTKEHTFDTVKTEIDVQLDSLTTWDKIPEVGKEVSGKGYYSATFHWDGLADGAYIDFGEMVMSMTVFINGQQAADLNMNDAKIDISDFLKVGENTIELEYSSNLNNAAIAIGALNVTAEGKWVSWPGYRVDYLGYGPSQAVVVPYSTALLLGEDRYKEALGKLIAAAEAEMEKPEYEFILPAVKETLKSVLSNAQSVYEDTMATRTQILEAIADLLSELQKLDFKAADMNFLRDLVAIGEGYEESDFTSKTWAPFAEAMDAAYAVLDNESELQDEVDRAADILLEAMRNLKLIATKDALKDAIAAAEALEASSYSEASYAAVFAAKRAGEAVLSDPDATQQEVDAATQKIKDAIAALIAVTPDEEGPNTGTEDGTTSEVEIAGDTENSTGSTGNAKTGDAVPFAGVLTLITILGATLLVSRKKNKA</sequence>
<evidence type="ECO:0008006" key="6">
    <source>
        <dbReference type="Google" id="ProtNLM"/>
    </source>
</evidence>
<feature type="chain" id="PRO_5002895717" description="Glycosyl hydrolase family 2, sugar binding domain protein" evidence="3">
    <location>
        <begin position="41"/>
        <end position="1324"/>
    </location>
</feature>
<dbReference type="Pfam" id="PF17132">
    <property type="entry name" value="Glyco_hydro_106"/>
    <property type="match status" value="1"/>
</dbReference>
<dbReference type="STRING" id="537013.CLOSTMETH_03031"/>
<evidence type="ECO:0000256" key="1">
    <source>
        <dbReference type="SAM" id="MobiDB-lite"/>
    </source>
</evidence>
<keyword evidence="3" id="KW-0732">Signal</keyword>
<evidence type="ECO:0000256" key="3">
    <source>
        <dbReference type="SAM" id="SignalP"/>
    </source>
</evidence>
<feature type="transmembrane region" description="Helical" evidence="2">
    <location>
        <begin position="1298"/>
        <end position="1317"/>
    </location>
</feature>
<proteinExistence type="predicted"/>
<evidence type="ECO:0000313" key="5">
    <source>
        <dbReference type="Proteomes" id="UP000003340"/>
    </source>
</evidence>
<dbReference type="Pfam" id="PF07554">
    <property type="entry name" value="FIVAR"/>
    <property type="match status" value="2"/>
</dbReference>
<evidence type="ECO:0000313" key="4">
    <source>
        <dbReference type="EMBL" id="EEG29381.1"/>
    </source>
</evidence>
<keyword evidence="2" id="KW-0472">Membrane</keyword>
<dbReference type="Gene3D" id="1.20.1270.70">
    <property type="entry name" value="Designed single chain three-helix bundle"/>
    <property type="match status" value="1"/>
</dbReference>
<reference evidence="4 5" key="2">
    <citation type="submission" date="2009-02" db="EMBL/GenBank/DDBJ databases">
        <title>Draft genome sequence of Clostridium methylpentosum (DSM 5476).</title>
        <authorList>
            <person name="Sudarsanam P."/>
            <person name="Ley R."/>
            <person name="Guruge J."/>
            <person name="Turnbaugh P.J."/>
            <person name="Mahowald M."/>
            <person name="Liep D."/>
            <person name="Gordon J."/>
        </authorList>
    </citation>
    <scope>NUCLEOTIDE SEQUENCE [LARGE SCALE GENOMIC DNA]</scope>
    <source>
        <strain evidence="4 5">DSM 5476</strain>
    </source>
</reference>
<dbReference type="eggNOG" id="COG3250">
    <property type="taxonomic scope" value="Bacteria"/>
</dbReference>
<feature type="compositionally biased region" description="Polar residues" evidence="1">
    <location>
        <begin position="1266"/>
        <end position="1276"/>
    </location>
</feature>
<dbReference type="PANTHER" id="PTHR36848">
    <property type="entry name" value="DNA-BINDING PROTEIN (PUTATIVE SECRETED PROTEIN)-RELATED"/>
    <property type="match status" value="1"/>
</dbReference>
<comment type="caution">
    <text evidence="4">The sequence shown here is derived from an EMBL/GenBank/DDBJ whole genome shotgun (WGS) entry which is preliminary data.</text>
</comment>
<protein>
    <recommendedName>
        <fullName evidence="6">Glycosyl hydrolase family 2, sugar binding domain protein</fullName>
    </recommendedName>
</protein>
<dbReference type="Proteomes" id="UP000003340">
    <property type="component" value="Unassembled WGS sequence"/>
</dbReference>
<keyword evidence="2" id="KW-0812">Transmembrane</keyword>
<organism evidence="4 5">
    <name type="scientific">[Clostridium] methylpentosum DSM 5476</name>
    <dbReference type="NCBI Taxonomy" id="537013"/>
    <lineage>
        <taxon>Bacteria</taxon>
        <taxon>Bacillati</taxon>
        <taxon>Bacillota</taxon>
        <taxon>Clostridia</taxon>
        <taxon>Eubacteriales</taxon>
        <taxon>Oscillospiraceae</taxon>
        <taxon>Oscillospiraceae incertae sedis</taxon>
    </lineage>
</organism>
<gene>
    <name evidence="4" type="ORF">CLOSTMETH_03031</name>
</gene>
<dbReference type="InterPro" id="IPR053161">
    <property type="entry name" value="Ulvan_degrading_GH"/>
</dbReference>